<evidence type="ECO:0000313" key="3">
    <source>
        <dbReference type="EnsemblMetazoa" id="ASIC018324-PA"/>
    </source>
</evidence>
<dbReference type="AlphaFoldDB" id="A0A084WJ54"/>
<dbReference type="EMBL" id="KE525347">
    <property type="protein sequence ID" value="KFB50248.1"/>
    <property type="molecule type" value="Genomic_DNA"/>
</dbReference>
<keyword evidence="4" id="KW-1185">Reference proteome</keyword>
<reference evidence="3" key="2">
    <citation type="submission" date="2020-05" db="UniProtKB">
        <authorList>
            <consortium name="EnsemblMetazoa"/>
        </authorList>
    </citation>
    <scope>IDENTIFICATION</scope>
</reference>
<evidence type="ECO:0000256" key="1">
    <source>
        <dbReference type="SAM" id="MobiDB-lite"/>
    </source>
</evidence>
<sequence>MWVCVGTPKPHLLMRKNAFLPSRTRETFRENPATRRTRSISESNQQASITHTTKLAFWVYWLASTWREGRKKEGSAWKRRYTLLCEELRRKQGRSTKDEEKPGWPK</sequence>
<gene>
    <name evidence="2" type="ORF">ZHAS_00018324</name>
</gene>
<name>A0A084WJ54_ANOSI</name>
<dbReference type="EMBL" id="ATLV01023973">
    <property type="status" value="NOT_ANNOTATED_CDS"/>
    <property type="molecule type" value="Genomic_DNA"/>
</dbReference>
<reference evidence="2 4" key="1">
    <citation type="journal article" date="2014" name="BMC Genomics">
        <title>Genome sequence of Anopheles sinensis provides insight into genetics basis of mosquito competence for malaria parasites.</title>
        <authorList>
            <person name="Zhou D."/>
            <person name="Zhang D."/>
            <person name="Ding G."/>
            <person name="Shi L."/>
            <person name="Hou Q."/>
            <person name="Ye Y."/>
            <person name="Xu Y."/>
            <person name="Zhou H."/>
            <person name="Xiong C."/>
            <person name="Li S."/>
            <person name="Yu J."/>
            <person name="Hong S."/>
            <person name="Yu X."/>
            <person name="Zou P."/>
            <person name="Chen C."/>
            <person name="Chang X."/>
            <person name="Wang W."/>
            <person name="Lv Y."/>
            <person name="Sun Y."/>
            <person name="Ma L."/>
            <person name="Shen B."/>
            <person name="Zhu C."/>
        </authorList>
    </citation>
    <scope>NUCLEOTIDE SEQUENCE [LARGE SCALE GENOMIC DNA]</scope>
</reference>
<protein>
    <submittedName>
        <fullName evidence="2 3">Uncharacterized protein</fullName>
    </submittedName>
</protein>
<proteinExistence type="predicted"/>
<dbReference type="Proteomes" id="UP000030765">
    <property type="component" value="Unassembled WGS sequence"/>
</dbReference>
<feature type="region of interest" description="Disordered" evidence="1">
    <location>
        <begin position="28"/>
        <end position="47"/>
    </location>
</feature>
<evidence type="ECO:0000313" key="4">
    <source>
        <dbReference type="Proteomes" id="UP000030765"/>
    </source>
</evidence>
<dbReference type="VEuPathDB" id="VectorBase:ASIC018324"/>
<dbReference type="EnsemblMetazoa" id="ASIC018324-RA">
    <property type="protein sequence ID" value="ASIC018324-PA"/>
    <property type="gene ID" value="ASIC018324"/>
</dbReference>
<organism evidence="2">
    <name type="scientific">Anopheles sinensis</name>
    <name type="common">Mosquito</name>
    <dbReference type="NCBI Taxonomy" id="74873"/>
    <lineage>
        <taxon>Eukaryota</taxon>
        <taxon>Metazoa</taxon>
        <taxon>Ecdysozoa</taxon>
        <taxon>Arthropoda</taxon>
        <taxon>Hexapoda</taxon>
        <taxon>Insecta</taxon>
        <taxon>Pterygota</taxon>
        <taxon>Neoptera</taxon>
        <taxon>Endopterygota</taxon>
        <taxon>Diptera</taxon>
        <taxon>Nematocera</taxon>
        <taxon>Culicoidea</taxon>
        <taxon>Culicidae</taxon>
        <taxon>Anophelinae</taxon>
        <taxon>Anopheles</taxon>
    </lineage>
</organism>
<evidence type="ECO:0000313" key="2">
    <source>
        <dbReference type="EMBL" id="KFB50248.1"/>
    </source>
</evidence>
<accession>A0A084WJ54</accession>